<organism evidence="2 3">
    <name type="scientific">Pelagibacter ubique (strain HTCC1002)</name>
    <dbReference type="NCBI Taxonomy" id="314261"/>
    <lineage>
        <taxon>Bacteria</taxon>
        <taxon>Pseudomonadati</taxon>
        <taxon>Pseudomonadota</taxon>
        <taxon>Alphaproteobacteria</taxon>
        <taxon>Candidatus Pelagibacterales</taxon>
        <taxon>Candidatus Pelagibacteraceae</taxon>
        <taxon>Candidatus Pelagibacter</taxon>
    </lineage>
</organism>
<dbReference type="AlphaFoldDB" id="Q1V1L6"/>
<keyword evidence="1" id="KW-0472">Membrane</keyword>
<dbReference type="HOGENOM" id="CLU_2975274_0_0_5"/>
<dbReference type="Proteomes" id="UP000005306">
    <property type="component" value="Unassembled WGS sequence"/>
</dbReference>
<dbReference type="EMBL" id="AAPV01000001">
    <property type="protein sequence ID" value="EAS84862.1"/>
    <property type="molecule type" value="Genomic_DNA"/>
</dbReference>
<evidence type="ECO:0000313" key="3">
    <source>
        <dbReference type="Proteomes" id="UP000005306"/>
    </source>
</evidence>
<reference evidence="2 3" key="1">
    <citation type="submission" date="2006-04" db="EMBL/GenBank/DDBJ databases">
        <authorList>
            <person name="Giovannoni S.J."/>
            <person name="Cho J.-C."/>
            <person name="Ferriera S."/>
            <person name="Johnson J."/>
            <person name="Kravitz S."/>
            <person name="Halpern A."/>
            <person name="Remington K."/>
            <person name="Beeson K."/>
            <person name="Tran B."/>
            <person name="Rogers Y.-H."/>
            <person name="Friedman R."/>
            <person name="Venter J.C."/>
        </authorList>
    </citation>
    <scope>NUCLEOTIDE SEQUENCE [LARGE SCALE GENOMIC DNA]</scope>
    <source>
        <strain evidence="2 3">HTCC1002</strain>
    </source>
</reference>
<dbReference type="RefSeq" id="WP_006997449.1">
    <property type="nucleotide sequence ID" value="NZ_CH724130.1"/>
</dbReference>
<feature type="transmembrane region" description="Helical" evidence="1">
    <location>
        <begin position="15"/>
        <end position="33"/>
    </location>
</feature>
<keyword evidence="1" id="KW-1133">Transmembrane helix</keyword>
<accession>Q1V1L6</accession>
<evidence type="ECO:0000313" key="2">
    <source>
        <dbReference type="EMBL" id="EAS84862.1"/>
    </source>
</evidence>
<proteinExistence type="predicted"/>
<keyword evidence="1" id="KW-0812">Transmembrane</keyword>
<comment type="caution">
    <text evidence="2">The sequence shown here is derived from an EMBL/GenBank/DDBJ whole genome shotgun (WGS) entry which is preliminary data.</text>
</comment>
<evidence type="ECO:0000256" key="1">
    <source>
        <dbReference type="SAM" id="Phobius"/>
    </source>
</evidence>
<sequence length="58" mass="6525">MQFSKNTSNRSGKSLLIKIVFVLIIFIGAIVLLGKIEFPSPNKDIEKIIPNEKLKIVK</sequence>
<protein>
    <submittedName>
        <fullName evidence="2">Uncharacterized protein</fullName>
    </submittedName>
</protein>
<gene>
    <name evidence="2" type="ORF">PU1002_04056</name>
</gene>
<name>Q1V1L6_PELU1</name>